<comment type="similarity">
    <text evidence="6">Belongs to the HrcA family.</text>
</comment>
<gene>
    <name evidence="6 9" type="primary">hrcA</name>
    <name evidence="9" type="ORF">CLLU_21120</name>
</gene>
<dbReference type="GO" id="GO:0045892">
    <property type="term" value="P:negative regulation of DNA-templated transcription"/>
    <property type="evidence" value="ECO:0007669"/>
    <property type="project" value="UniProtKB-UniRule"/>
</dbReference>
<dbReference type="InterPro" id="IPR029016">
    <property type="entry name" value="GAF-like_dom_sf"/>
</dbReference>
<keyword evidence="2 6" id="KW-0805">Transcription regulation</keyword>
<evidence type="ECO:0000259" key="7">
    <source>
        <dbReference type="Pfam" id="PF01628"/>
    </source>
</evidence>
<evidence type="ECO:0000259" key="8">
    <source>
        <dbReference type="Pfam" id="PF03444"/>
    </source>
</evidence>
<dbReference type="InterPro" id="IPR002571">
    <property type="entry name" value="HrcA"/>
</dbReference>
<name>A0A2T0BM15_9CLOT</name>
<dbReference type="NCBIfam" id="TIGR00331">
    <property type="entry name" value="hrcA"/>
    <property type="match status" value="1"/>
</dbReference>
<comment type="function">
    <text evidence="5 6">Negative regulator of class I heat shock genes (grpE-dnaK-dnaJ and groELS operons). Prevents heat-shock induction of these operons.</text>
</comment>
<reference evidence="9 10" key="1">
    <citation type="submission" date="2018-03" db="EMBL/GenBank/DDBJ databases">
        <title>Genome sequence of Clostridium luticellarii DSM 29923.</title>
        <authorList>
            <person name="Poehlein A."/>
            <person name="Daniel R."/>
        </authorList>
    </citation>
    <scope>NUCLEOTIDE SEQUENCE [LARGE SCALE GENOMIC DNA]</scope>
    <source>
        <strain evidence="9 10">DSM 29923</strain>
    </source>
</reference>
<evidence type="ECO:0000313" key="10">
    <source>
        <dbReference type="Proteomes" id="UP000237798"/>
    </source>
</evidence>
<evidence type="ECO:0000256" key="4">
    <source>
        <dbReference type="ARBA" id="ARBA00023163"/>
    </source>
</evidence>
<comment type="caution">
    <text evidence="9">The sequence shown here is derived from an EMBL/GenBank/DDBJ whole genome shotgun (WGS) entry which is preliminary data.</text>
</comment>
<proteinExistence type="inferred from homology"/>
<accession>A0A2T0BM15</accession>
<dbReference type="SUPFAM" id="SSF55781">
    <property type="entry name" value="GAF domain-like"/>
    <property type="match status" value="1"/>
</dbReference>
<dbReference type="Gene3D" id="1.10.10.10">
    <property type="entry name" value="Winged helix-like DNA-binding domain superfamily/Winged helix DNA-binding domain"/>
    <property type="match status" value="1"/>
</dbReference>
<dbReference type="RefSeq" id="WP_106009709.1">
    <property type="nucleotide sequence ID" value="NZ_JALCPJ010000002.1"/>
</dbReference>
<feature type="domain" description="Winged helix-turn-helix transcription repressor HrcA DNA-binding" evidence="8">
    <location>
        <begin position="8"/>
        <end position="72"/>
    </location>
</feature>
<evidence type="ECO:0000313" key="9">
    <source>
        <dbReference type="EMBL" id="PRR84918.1"/>
    </source>
</evidence>
<dbReference type="Pfam" id="PF03444">
    <property type="entry name" value="WHD_HrcA"/>
    <property type="match status" value="1"/>
</dbReference>
<dbReference type="InterPro" id="IPR021153">
    <property type="entry name" value="HrcA_C"/>
</dbReference>
<dbReference type="EMBL" id="PVXP01000029">
    <property type="protein sequence ID" value="PRR84918.1"/>
    <property type="molecule type" value="Genomic_DNA"/>
</dbReference>
<evidence type="ECO:0000256" key="2">
    <source>
        <dbReference type="ARBA" id="ARBA00023015"/>
    </source>
</evidence>
<dbReference type="InterPro" id="IPR036390">
    <property type="entry name" value="WH_DNA-bd_sf"/>
</dbReference>
<dbReference type="OrthoDB" id="9783139at2"/>
<dbReference type="Pfam" id="PF01628">
    <property type="entry name" value="HrcA"/>
    <property type="match status" value="1"/>
</dbReference>
<dbReference type="Gene3D" id="3.30.450.40">
    <property type="match status" value="1"/>
</dbReference>
<evidence type="ECO:0000256" key="6">
    <source>
        <dbReference type="HAMAP-Rule" id="MF_00081"/>
    </source>
</evidence>
<dbReference type="FunFam" id="1.10.10.10:FF:000049">
    <property type="entry name" value="Heat-inducible transcription repressor HrcA"/>
    <property type="match status" value="1"/>
</dbReference>
<dbReference type="SUPFAM" id="SSF46785">
    <property type="entry name" value="Winged helix' DNA-binding domain"/>
    <property type="match status" value="1"/>
</dbReference>
<dbReference type="PANTHER" id="PTHR34824:SF1">
    <property type="entry name" value="HEAT-INDUCIBLE TRANSCRIPTION REPRESSOR HRCA"/>
    <property type="match status" value="1"/>
</dbReference>
<organism evidence="9 10">
    <name type="scientific">Clostridium luticellarii</name>
    <dbReference type="NCBI Taxonomy" id="1691940"/>
    <lineage>
        <taxon>Bacteria</taxon>
        <taxon>Bacillati</taxon>
        <taxon>Bacillota</taxon>
        <taxon>Clostridia</taxon>
        <taxon>Eubacteriales</taxon>
        <taxon>Clostridiaceae</taxon>
        <taxon>Clostridium</taxon>
    </lineage>
</organism>
<dbReference type="InterPro" id="IPR036388">
    <property type="entry name" value="WH-like_DNA-bd_sf"/>
</dbReference>
<dbReference type="Gene3D" id="3.30.390.60">
    <property type="entry name" value="Heat-inducible transcription repressor hrca homolog, domain 3"/>
    <property type="match status" value="1"/>
</dbReference>
<keyword evidence="1 6" id="KW-0678">Repressor</keyword>
<dbReference type="Proteomes" id="UP000237798">
    <property type="component" value="Unassembled WGS sequence"/>
</dbReference>
<evidence type="ECO:0000256" key="1">
    <source>
        <dbReference type="ARBA" id="ARBA00022491"/>
    </source>
</evidence>
<dbReference type="AlphaFoldDB" id="A0A2T0BM15"/>
<evidence type="ECO:0000256" key="5">
    <source>
        <dbReference type="ARBA" id="ARBA00055319"/>
    </source>
</evidence>
<keyword evidence="4 6" id="KW-0804">Transcription</keyword>
<dbReference type="PANTHER" id="PTHR34824">
    <property type="entry name" value="HEAT-INDUCIBLE TRANSCRIPTION REPRESSOR HRCA"/>
    <property type="match status" value="1"/>
</dbReference>
<dbReference type="InterPro" id="IPR005104">
    <property type="entry name" value="WHTH_HrcA_DNA-bd"/>
</dbReference>
<feature type="domain" description="Heat-inducible transcription repressor HrcA C-terminal" evidence="7">
    <location>
        <begin position="106"/>
        <end position="324"/>
    </location>
</feature>
<dbReference type="InterPro" id="IPR023120">
    <property type="entry name" value="WHTH_transcript_rep_HrcA_IDD"/>
</dbReference>
<dbReference type="HAMAP" id="MF_00081">
    <property type="entry name" value="HrcA"/>
    <property type="match status" value="1"/>
</dbReference>
<keyword evidence="3 6" id="KW-0346">Stress response</keyword>
<keyword evidence="10" id="KW-1185">Reference proteome</keyword>
<dbReference type="PIRSF" id="PIRSF005485">
    <property type="entry name" value="HrcA"/>
    <property type="match status" value="1"/>
</dbReference>
<evidence type="ECO:0000256" key="3">
    <source>
        <dbReference type="ARBA" id="ARBA00023016"/>
    </source>
</evidence>
<sequence>MEMDERKIKILQAIVNNYINTAEPVGSRTIAKKYNLGVSSATIRNEMSDLEEMGYLEQLHSSSGRIPSNKGYRLYVDKLMQIPNLSPEEIYIIKTQIINDALFEVDKIIKQAIYLLSELTRLTSVVRAPSVKKGHIKHMQLVNIESNSNILLVLIIDSGIIKNNFIKIKEAIPDDTLTKLSNVLNCRLKNLCADDIDLEIITSLKSDLKGYEDIVDEIIFVLYDRLNNVDNSEIYMQGATNIFNYPEYRDIEKAKEFLSMLDNKDKVSSLLNSASSISVKIGNENYIEGAEDCSVISAVYSLNEKPIGEIGVIGPTRIPYSKVISVLANVVKEMNYILNHAYSSEK</sequence>
<dbReference type="GO" id="GO:0003677">
    <property type="term" value="F:DNA binding"/>
    <property type="evidence" value="ECO:0007669"/>
    <property type="project" value="InterPro"/>
</dbReference>
<protein>
    <recommendedName>
        <fullName evidence="6">Heat-inducible transcription repressor HrcA</fullName>
    </recommendedName>
</protein>